<dbReference type="InterPro" id="IPR012094">
    <property type="entry name" value="tRNA_Ile_lys_synt"/>
</dbReference>
<keyword evidence="1 6" id="KW-0436">Ligase</keyword>
<name>A0A6L6IWV9_9RHOB</name>
<dbReference type="SUPFAM" id="SSF52402">
    <property type="entry name" value="Adenine nucleotide alpha hydrolases-like"/>
    <property type="match status" value="1"/>
</dbReference>
<dbReference type="Gene3D" id="3.40.50.620">
    <property type="entry name" value="HUPs"/>
    <property type="match status" value="1"/>
</dbReference>
<keyword evidence="2 6" id="KW-0819">tRNA processing</keyword>
<comment type="catalytic activity">
    <reaction evidence="5 6">
        <text>cytidine(34) in tRNA(Ile2) + L-lysine + ATP = lysidine(34) in tRNA(Ile2) + AMP + diphosphate + H(+)</text>
        <dbReference type="Rhea" id="RHEA:43744"/>
        <dbReference type="Rhea" id="RHEA-COMP:10625"/>
        <dbReference type="Rhea" id="RHEA-COMP:10670"/>
        <dbReference type="ChEBI" id="CHEBI:15378"/>
        <dbReference type="ChEBI" id="CHEBI:30616"/>
        <dbReference type="ChEBI" id="CHEBI:32551"/>
        <dbReference type="ChEBI" id="CHEBI:33019"/>
        <dbReference type="ChEBI" id="CHEBI:82748"/>
        <dbReference type="ChEBI" id="CHEBI:83665"/>
        <dbReference type="ChEBI" id="CHEBI:456215"/>
        <dbReference type="EC" id="6.3.4.19"/>
    </reaction>
</comment>
<dbReference type="EC" id="6.3.4.19" evidence="6"/>
<dbReference type="PANTHER" id="PTHR43033">
    <property type="entry name" value="TRNA(ILE)-LYSIDINE SYNTHASE-RELATED"/>
    <property type="match status" value="1"/>
</dbReference>
<keyword evidence="6" id="KW-0963">Cytoplasm</keyword>
<dbReference type="InterPro" id="IPR011063">
    <property type="entry name" value="TilS/TtcA_N"/>
</dbReference>
<comment type="caution">
    <text evidence="8">The sequence shown here is derived from an EMBL/GenBank/DDBJ whole genome shotgun (WGS) entry which is preliminary data.</text>
</comment>
<proteinExistence type="inferred from homology"/>
<dbReference type="InterPro" id="IPR014729">
    <property type="entry name" value="Rossmann-like_a/b/a_fold"/>
</dbReference>
<evidence type="ECO:0000313" key="9">
    <source>
        <dbReference type="Proteomes" id="UP000478740"/>
    </source>
</evidence>
<evidence type="ECO:0000256" key="4">
    <source>
        <dbReference type="ARBA" id="ARBA00022840"/>
    </source>
</evidence>
<evidence type="ECO:0000259" key="7">
    <source>
        <dbReference type="Pfam" id="PF01171"/>
    </source>
</evidence>
<dbReference type="NCBIfam" id="TIGR02432">
    <property type="entry name" value="lysidine_TilS_N"/>
    <property type="match status" value="1"/>
</dbReference>
<dbReference type="GO" id="GO:0005524">
    <property type="term" value="F:ATP binding"/>
    <property type="evidence" value="ECO:0007669"/>
    <property type="project" value="UniProtKB-UniRule"/>
</dbReference>
<dbReference type="RefSeq" id="WP_155043043.1">
    <property type="nucleotide sequence ID" value="NZ_WMIH01000017.1"/>
</dbReference>
<dbReference type="CDD" id="cd01992">
    <property type="entry name" value="TilS_N"/>
    <property type="match status" value="1"/>
</dbReference>
<dbReference type="HAMAP" id="MF_01161">
    <property type="entry name" value="tRNA_Ile_lys_synt"/>
    <property type="match status" value="1"/>
</dbReference>
<dbReference type="AlphaFoldDB" id="A0A6L6IWV9"/>
<sequence length="411" mass="44663">MANDPAADRLSLTIHATLDRLAGDLPRLGIALSGGGDSTALMHLTRRWVQGRTLIAATVDHGLRPESAHEARQAGAEAAGLGIPHEILPWQRDQTGGNLMAQAREARLRLLSDWAHRHDLSAVLLGHTLDDQAETLLMRLARGAGVDGLSGMAEARQAHGMLWLRPMLQTGRKDLRGWLTQRGIGWIDDPSNENSDYERVRIRKALAALDLPPTQLAQTAANVAMARDALQDYAAQVAEGAEARLGSLILPMTPFRRAPLEIRRRLLVAGLRFVSGADYPPRREAVLRALSAAGSAGRITLEGTIIDVHGDRLRLLREPAAACRSPSADPWDNRWIISGLAEGESVSALGHDALPDWNWRDSGLTRDEAASTPAIRLGGEIRAAPVLKSHPRITATPLRGLNEFRAMLYTH</sequence>
<protein>
    <recommendedName>
        <fullName evidence="6">tRNA(Ile)-lysidine synthase</fullName>
        <ecNumber evidence="6">6.3.4.19</ecNumber>
    </recommendedName>
    <alternativeName>
        <fullName evidence="6">tRNA(Ile)-2-lysyl-cytidine synthase</fullName>
    </alternativeName>
    <alternativeName>
        <fullName evidence="6">tRNA(Ile)-lysidine synthetase</fullName>
    </alternativeName>
</protein>
<dbReference type="PANTHER" id="PTHR43033:SF1">
    <property type="entry name" value="TRNA(ILE)-LYSIDINE SYNTHASE-RELATED"/>
    <property type="match status" value="1"/>
</dbReference>
<dbReference type="Proteomes" id="UP000478740">
    <property type="component" value="Unassembled WGS sequence"/>
</dbReference>
<comment type="similarity">
    <text evidence="6">Belongs to the tRNA(Ile)-lysidine synthase family.</text>
</comment>
<feature type="domain" description="tRNA(Ile)-lysidine/2-thiocytidine synthase N-terminal" evidence="7">
    <location>
        <begin position="29"/>
        <end position="204"/>
    </location>
</feature>
<evidence type="ECO:0000313" key="8">
    <source>
        <dbReference type="EMBL" id="MTH63094.1"/>
    </source>
</evidence>
<evidence type="ECO:0000256" key="1">
    <source>
        <dbReference type="ARBA" id="ARBA00022598"/>
    </source>
</evidence>
<keyword evidence="9" id="KW-1185">Reference proteome</keyword>
<dbReference type="GO" id="GO:0032267">
    <property type="term" value="F:tRNA(Ile)-lysidine synthase activity"/>
    <property type="evidence" value="ECO:0007669"/>
    <property type="project" value="UniProtKB-EC"/>
</dbReference>
<dbReference type="InterPro" id="IPR012795">
    <property type="entry name" value="tRNA_Ile_lys_synt_N"/>
</dbReference>
<comment type="subcellular location">
    <subcellularLocation>
        <location evidence="6">Cytoplasm</location>
    </subcellularLocation>
</comment>
<organism evidence="8 9">
    <name type="scientific">Paracoccus shanxieyensis</name>
    <dbReference type="NCBI Taxonomy" id="2675752"/>
    <lineage>
        <taxon>Bacteria</taxon>
        <taxon>Pseudomonadati</taxon>
        <taxon>Pseudomonadota</taxon>
        <taxon>Alphaproteobacteria</taxon>
        <taxon>Rhodobacterales</taxon>
        <taxon>Paracoccaceae</taxon>
        <taxon>Paracoccus</taxon>
    </lineage>
</organism>
<feature type="binding site" evidence="6">
    <location>
        <begin position="33"/>
        <end position="38"/>
    </location>
    <ligand>
        <name>ATP</name>
        <dbReference type="ChEBI" id="CHEBI:30616"/>
    </ligand>
</feature>
<keyword evidence="4 6" id="KW-0067">ATP-binding</keyword>
<keyword evidence="3 6" id="KW-0547">Nucleotide-binding</keyword>
<evidence type="ECO:0000256" key="3">
    <source>
        <dbReference type="ARBA" id="ARBA00022741"/>
    </source>
</evidence>
<dbReference type="GO" id="GO:0005737">
    <property type="term" value="C:cytoplasm"/>
    <property type="evidence" value="ECO:0007669"/>
    <property type="project" value="UniProtKB-SubCell"/>
</dbReference>
<evidence type="ECO:0000256" key="2">
    <source>
        <dbReference type="ARBA" id="ARBA00022694"/>
    </source>
</evidence>
<comment type="domain">
    <text evidence="6">The N-terminal region contains the highly conserved SGGXDS motif, predicted to be a P-loop motif involved in ATP binding.</text>
</comment>
<gene>
    <name evidence="6 8" type="primary">tilS</name>
    <name evidence="8" type="ORF">GL284_02280</name>
</gene>
<dbReference type="Pfam" id="PF01171">
    <property type="entry name" value="ATP_bind_3"/>
    <property type="match status" value="1"/>
</dbReference>
<dbReference type="GO" id="GO:0006400">
    <property type="term" value="P:tRNA modification"/>
    <property type="evidence" value="ECO:0007669"/>
    <property type="project" value="UniProtKB-UniRule"/>
</dbReference>
<comment type="function">
    <text evidence="6">Ligates lysine onto the cytidine present at position 34 of the AUA codon-specific tRNA(Ile) that contains the anticodon CAU, in an ATP-dependent manner. Cytidine is converted to lysidine, thus changing the amino acid specificity of the tRNA from methionine to isoleucine.</text>
</comment>
<evidence type="ECO:0000256" key="6">
    <source>
        <dbReference type="HAMAP-Rule" id="MF_01161"/>
    </source>
</evidence>
<reference evidence="8 9" key="1">
    <citation type="submission" date="2019-11" db="EMBL/GenBank/DDBJ databases">
        <authorList>
            <person name="Dong K."/>
        </authorList>
    </citation>
    <scope>NUCLEOTIDE SEQUENCE [LARGE SCALE GENOMIC DNA]</scope>
    <source>
        <strain evidence="8 9">DK608</strain>
    </source>
</reference>
<dbReference type="EMBL" id="WMII01000002">
    <property type="protein sequence ID" value="MTH63094.1"/>
    <property type="molecule type" value="Genomic_DNA"/>
</dbReference>
<accession>A0A6L6IWV9</accession>
<evidence type="ECO:0000256" key="5">
    <source>
        <dbReference type="ARBA" id="ARBA00048539"/>
    </source>
</evidence>